<dbReference type="EMBL" id="FULE01000063">
    <property type="protein sequence ID" value="SJN59844.1"/>
    <property type="molecule type" value="Genomic_DNA"/>
</dbReference>
<reference evidence="3" key="1">
    <citation type="submission" date="2017-02" db="EMBL/GenBank/DDBJ databases">
        <authorList>
            <person name="Rodrigo-Torres L."/>
            <person name="Arahal R.D."/>
            <person name="Lucena T."/>
        </authorList>
    </citation>
    <scope>NUCLEOTIDE SEQUENCE [LARGE SCALE GENOMIC DNA]</scope>
    <source>
        <strain evidence="3">CECT 7878</strain>
    </source>
</reference>
<accession>A0A1R4LU78</accession>
<dbReference type="AlphaFoldDB" id="A0A1R4LU78"/>
<evidence type="ECO:0000313" key="3">
    <source>
        <dbReference type="Proteomes" id="UP000188276"/>
    </source>
</evidence>
<keyword evidence="1" id="KW-0732">Signal</keyword>
<gene>
    <name evidence="2" type="ORF">VR7878_03743</name>
</gene>
<evidence type="ECO:0000313" key="2">
    <source>
        <dbReference type="EMBL" id="SJN59844.1"/>
    </source>
</evidence>
<feature type="chain" id="PRO_5013226951" description="Lipoprotein" evidence="1">
    <location>
        <begin position="23"/>
        <end position="363"/>
    </location>
</feature>
<dbReference type="OrthoDB" id="9818199at2"/>
<feature type="signal peptide" evidence="1">
    <location>
        <begin position="1"/>
        <end position="22"/>
    </location>
</feature>
<evidence type="ECO:0008006" key="4">
    <source>
        <dbReference type="Google" id="ProtNLM"/>
    </source>
</evidence>
<name>A0A1R4LU78_VIBR1</name>
<proteinExistence type="predicted"/>
<dbReference type="PROSITE" id="PS51257">
    <property type="entry name" value="PROKAR_LIPOPROTEIN"/>
    <property type="match status" value="1"/>
</dbReference>
<protein>
    <recommendedName>
        <fullName evidence="4">Lipoprotein</fullName>
    </recommendedName>
</protein>
<dbReference type="Proteomes" id="UP000188276">
    <property type="component" value="Unassembled WGS sequence"/>
</dbReference>
<keyword evidence="3" id="KW-1185">Reference proteome</keyword>
<dbReference type="RefSeq" id="WP_077337582.1">
    <property type="nucleotide sequence ID" value="NZ_FULE01000063.1"/>
</dbReference>
<evidence type="ECO:0000256" key="1">
    <source>
        <dbReference type="SAM" id="SignalP"/>
    </source>
</evidence>
<sequence length="363" mass="39691">MKMHLLTVGITVLALTACSMTAVNPQEEYNNTLLMTFDKNKPETKVFYNGIQCVDEGSDAKKTRLCRAYAWAEQLEFKYAKAANTQYKYNTAYDAALLAGAVASGVILLGNAHIDAIKSAGVFIAGVTGMKSYHQPISRTELYLSAEKKMACITQTSHLILQDENSEQQVKTLGDEMIKSLNILGSATFDDGIKFIEEGIKKPDTDEKTMAKGKAALAAYQTLLANRAGLLQEAHESQYLISSMPDAVIAATKEANLAVKNQLLSNRPDINTIIANLNTQMTNIRKSASQEGMYDAIFQSVNDVDNKAAGEEKGRSTSTLNQSISAVNQLLGYIKFTREKLNATKARYVRAQEALKLCPAVSF</sequence>
<organism evidence="2 3">
    <name type="scientific">Vibrio ruber (strain DSM 16370 / JCM 11486 / BCRC 17186 / CECT 7878 / LMG 23124 / VR1)</name>
    <dbReference type="NCBI Taxonomy" id="1123498"/>
    <lineage>
        <taxon>Bacteria</taxon>
        <taxon>Pseudomonadati</taxon>
        <taxon>Pseudomonadota</taxon>
        <taxon>Gammaproteobacteria</taxon>
        <taxon>Vibrionales</taxon>
        <taxon>Vibrionaceae</taxon>
        <taxon>Vibrio</taxon>
    </lineage>
</organism>